<reference evidence="2" key="1">
    <citation type="journal article" date="2016" name="Genome Announc.">
        <title>Draft Genome Sequences of Five Rapidly Growing Mycobacterium Species, M. thermoresistibile, M. fortuitum subsp. acetamidolyticum, M. canariasense, M. brisbanense, and M. novocastrense.</title>
        <authorList>
            <person name="Katahira K."/>
            <person name="Ogura Y."/>
            <person name="Gotoh Y."/>
            <person name="Hayashi T."/>
        </authorList>
    </citation>
    <scope>NUCLEOTIDE SEQUENCE [LARGE SCALE GENOMIC DNA]</scope>
    <source>
        <strain evidence="2">JCM15298</strain>
    </source>
</reference>
<reference evidence="2" key="2">
    <citation type="submission" date="2016-02" db="EMBL/GenBank/DDBJ databases">
        <title>Draft genome sequence of five rapidly growing Mycobacterium species.</title>
        <authorList>
            <person name="Katahira K."/>
            <person name="Gotou Y."/>
            <person name="Iida K."/>
            <person name="Ogura Y."/>
            <person name="Hayashi T."/>
        </authorList>
    </citation>
    <scope>NUCLEOTIDE SEQUENCE [LARGE SCALE GENOMIC DNA]</scope>
    <source>
        <strain evidence="2">JCM15298</strain>
    </source>
</reference>
<dbReference type="InterPro" id="IPR042184">
    <property type="entry name" value="YqeY/Aim41_N"/>
</dbReference>
<dbReference type="Proteomes" id="UP000069443">
    <property type="component" value="Unassembled WGS sequence"/>
</dbReference>
<keyword evidence="2" id="KW-1185">Reference proteome</keyword>
<proteinExistence type="predicted"/>
<accession>A0A100WBK2</accession>
<dbReference type="EMBL" id="BCSY01000036">
    <property type="protein sequence ID" value="GAS95019.1"/>
    <property type="molecule type" value="Genomic_DNA"/>
</dbReference>
<evidence type="ECO:0000313" key="2">
    <source>
        <dbReference type="Proteomes" id="UP000069443"/>
    </source>
</evidence>
<gene>
    <name evidence="1" type="ORF">RMCC_1985</name>
</gene>
<dbReference type="Gene3D" id="1.10.1510.10">
    <property type="entry name" value="Uncharacterised protein YqeY/AIM41 PF09424, N-terminal domain"/>
    <property type="match status" value="1"/>
</dbReference>
<dbReference type="AlphaFoldDB" id="A0A100WBK2"/>
<name>A0A100WBK2_MYCCR</name>
<dbReference type="STRING" id="228230.RMCC_1985"/>
<protein>
    <submittedName>
        <fullName evidence="1">GatB/YqeY</fullName>
    </submittedName>
</protein>
<organism evidence="1 2">
    <name type="scientific">Mycolicibacterium canariasense</name>
    <name type="common">Mycobacterium canariasense</name>
    <dbReference type="NCBI Taxonomy" id="228230"/>
    <lineage>
        <taxon>Bacteria</taxon>
        <taxon>Bacillati</taxon>
        <taxon>Actinomycetota</taxon>
        <taxon>Actinomycetes</taxon>
        <taxon>Mycobacteriales</taxon>
        <taxon>Mycobacteriaceae</taxon>
        <taxon>Mycolicibacterium</taxon>
    </lineage>
</organism>
<evidence type="ECO:0000313" key="1">
    <source>
        <dbReference type="EMBL" id="GAS95019.1"/>
    </source>
</evidence>
<dbReference type="PANTHER" id="PTHR28055:SF1">
    <property type="entry name" value="ALTERED INHERITANCE OF MITOCHONDRIA PROTEIN 41, MITOCHONDRIAL"/>
    <property type="match status" value="1"/>
</dbReference>
<dbReference type="InterPro" id="IPR019004">
    <property type="entry name" value="YqeY/Aim41"/>
</dbReference>
<sequence length="128" mass="13464">MLSGMTSAPAQRWRTTLRSALLQARKQRDTVRVAALRSALGAIDNAETPDMAETHTRIDGPIAHSVAGLGAAEVARRALTEAEVLALLHAEIDERISAATQFSAGGHGDRAARLRAEAAVLDGFLTGP</sequence>
<dbReference type="PANTHER" id="PTHR28055">
    <property type="entry name" value="ALTERED INHERITANCE OF MITOCHONDRIA PROTEIN 41, MITOCHONDRIAL"/>
    <property type="match status" value="1"/>
</dbReference>
<comment type="caution">
    <text evidence="1">The sequence shown here is derived from an EMBL/GenBank/DDBJ whole genome shotgun (WGS) entry which is preliminary data.</text>
</comment>